<organism evidence="2 3">
    <name type="scientific">Neolewinella marina</name>
    <dbReference type="NCBI Taxonomy" id="438751"/>
    <lineage>
        <taxon>Bacteria</taxon>
        <taxon>Pseudomonadati</taxon>
        <taxon>Bacteroidota</taxon>
        <taxon>Saprospiria</taxon>
        <taxon>Saprospirales</taxon>
        <taxon>Lewinellaceae</taxon>
        <taxon>Neolewinella</taxon>
    </lineage>
</organism>
<accession>A0A2G0CI39</accession>
<keyword evidence="1" id="KW-0472">Membrane</keyword>
<keyword evidence="3" id="KW-1185">Reference proteome</keyword>
<evidence type="ECO:0000313" key="2">
    <source>
        <dbReference type="EMBL" id="PHK99643.1"/>
    </source>
</evidence>
<feature type="transmembrane region" description="Helical" evidence="1">
    <location>
        <begin position="123"/>
        <end position="142"/>
    </location>
</feature>
<comment type="caution">
    <text evidence="2">The sequence shown here is derived from an EMBL/GenBank/DDBJ whole genome shotgun (WGS) entry which is preliminary data.</text>
</comment>
<feature type="transmembrane region" description="Helical" evidence="1">
    <location>
        <begin position="251"/>
        <end position="270"/>
    </location>
</feature>
<dbReference type="EMBL" id="PDLO01000001">
    <property type="protein sequence ID" value="PHK99643.1"/>
    <property type="molecule type" value="Genomic_DNA"/>
</dbReference>
<evidence type="ECO:0000313" key="3">
    <source>
        <dbReference type="Proteomes" id="UP000226437"/>
    </source>
</evidence>
<feature type="transmembrane region" description="Helical" evidence="1">
    <location>
        <begin position="282"/>
        <end position="304"/>
    </location>
</feature>
<keyword evidence="1" id="KW-0812">Transmembrane</keyword>
<feature type="transmembrane region" description="Helical" evidence="1">
    <location>
        <begin position="48"/>
        <end position="68"/>
    </location>
</feature>
<proteinExistence type="predicted"/>
<keyword evidence="1" id="KW-1133">Transmembrane helix</keyword>
<gene>
    <name evidence="2" type="ORF">CGL56_00925</name>
</gene>
<dbReference type="AlphaFoldDB" id="A0A2G0CI39"/>
<dbReference type="InterPro" id="IPR008537">
    <property type="entry name" value="DUF819"/>
</dbReference>
<dbReference type="PANTHER" id="PTHR34289:SF8">
    <property type="entry name" value="DUF819 DOMAIN-CONTAINING PROTEIN"/>
    <property type="match status" value="1"/>
</dbReference>
<feature type="transmembrane region" description="Helical" evidence="1">
    <location>
        <begin position="226"/>
        <end position="245"/>
    </location>
</feature>
<dbReference type="PANTHER" id="PTHR34289">
    <property type="entry name" value="PROTEIN, PUTATIVE (DUF819)-RELATED"/>
    <property type="match status" value="1"/>
</dbReference>
<feature type="transmembrane region" description="Helical" evidence="1">
    <location>
        <begin position="80"/>
        <end position="103"/>
    </location>
</feature>
<dbReference type="Proteomes" id="UP000226437">
    <property type="component" value="Unassembled WGS sequence"/>
</dbReference>
<name>A0A2G0CI39_9BACT</name>
<feature type="transmembrane region" description="Helical" evidence="1">
    <location>
        <begin position="201"/>
        <end position="219"/>
    </location>
</feature>
<feature type="transmembrane region" description="Helical" evidence="1">
    <location>
        <begin position="21"/>
        <end position="42"/>
    </location>
</feature>
<feature type="transmembrane region" description="Helical" evidence="1">
    <location>
        <begin position="337"/>
        <end position="363"/>
    </location>
</feature>
<feature type="transmembrane region" description="Helical" evidence="1">
    <location>
        <begin position="310"/>
        <end position="330"/>
    </location>
</feature>
<dbReference type="Pfam" id="PF05684">
    <property type="entry name" value="DUF819"/>
    <property type="match status" value="1"/>
</dbReference>
<feature type="transmembrane region" description="Helical" evidence="1">
    <location>
        <begin position="149"/>
        <end position="167"/>
    </location>
</feature>
<evidence type="ECO:0008006" key="4">
    <source>
        <dbReference type="Google" id="ProtNLM"/>
    </source>
</evidence>
<sequence>MLAVGFPLLAMLAARRQWLPAWSSSIILCYGIGILVSNLRLWPQNPELLESIAGGSMLVGLPLLLFAVRIREGFSSAGNMLLSFGLCCLAGIVCTCGTAIYLHDEVADSWQVAAMLTGLYTGGTPNVQAIGVALAAPAEYLVLIQAADVLLGGAYLLGLVTFLPALYARFYPPTPSNGSGADAGAMEAGSVGGFRTGSRQFAATLGVLAISSLLCRALTGNWVDPTVLILLLTTFSLGVTLTPLPSRLGNTYPLGEYFILIFCVALGLLADFRKLAEQGMELLYFSAIALAATTLLHLLLARLFRLDRDTVILSSVAAFYGPVFVVQVAAAIRSRHLLAAGIAVSLLGFGIGNYLGIGVAYALRWFTG</sequence>
<reference evidence="2 3" key="1">
    <citation type="submission" date="2017-10" db="EMBL/GenBank/DDBJ databases">
        <title>The draft genome sequence of Lewinella marina KCTC 32374.</title>
        <authorList>
            <person name="Wang K."/>
        </authorList>
    </citation>
    <scope>NUCLEOTIDE SEQUENCE [LARGE SCALE GENOMIC DNA]</scope>
    <source>
        <strain evidence="2 3">MKG-38</strain>
    </source>
</reference>
<protein>
    <recommendedName>
        <fullName evidence="4">DUF819 family protein</fullName>
    </recommendedName>
</protein>
<evidence type="ECO:0000256" key="1">
    <source>
        <dbReference type="SAM" id="Phobius"/>
    </source>
</evidence>